<sequence length="586" mass="63516">MSGSARVMARSGDAKVTQRVEKHVDGTAGRTADGGGKFKTADGNKKEKRRKEKYSAARAAELRSKLTVHALVKKITADKQETAVTTVESQIADTPVAVARNSGSVSETVKSYLNDKTQDPFDEISSYRSTERQGDSPADTSAPDEQDSYHRSISATSPKKRHMGDASFFPEDVRGMNVSPCSGVSSRGAKTCIQDECFGSDDGFIESRKEADDSVYGEENWSRSSPESGVSRVKLVMFDFEECDPKRCSGRKLYRHRRIRLIKVPHARAPVRGGSRFTGGRAAGGGGGGTYERVPEGGRRHTLAVDKGETPRGKTTGGKEGVSPVCEEGEPSECQGTRAASDEIHSLPRHLEHGDAPTASETRTKQHDACHPNAQNGKRRGRKCGFGGILLTPFFKEHSKLLSVADGPLIRDGGLGVVDCSWNRVEEYGKSSRISYSRGNGRFLPYLVAANPTHYGRPYELNCVEALAAALIIVGCDNQALDLLKLFKWGMNFISLNEAALKQYRMYGVDEHSMVQTEQKILQSVERQRQTGKQTPLPMPGTYDGSSSSSEASDCDDDTVTTTLNSDTAALSSGGQASRGTVAIER</sequence>
<name>A0A086J641_TOXGO</name>
<keyword evidence="4" id="KW-0808">Transferase</keyword>
<reference evidence="9 10" key="1">
    <citation type="submission" date="2014-03" db="EMBL/GenBank/DDBJ databases">
        <authorList>
            <person name="Sibley D."/>
            <person name="Venepally P."/>
            <person name="Karamycheva S."/>
            <person name="Hadjithomas M."/>
            <person name="Khan A."/>
            <person name="Brunk B."/>
            <person name="Roos D."/>
            <person name="Caler E."/>
            <person name="Lorenzi H."/>
        </authorList>
    </citation>
    <scope>NUCLEOTIDE SEQUENCE [LARGE SCALE GENOMIC DNA]</scope>
    <source>
        <strain evidence="10">p89</strain>
    </source>
</reference>
<dbReference type="InterPro" id="IPR022968">
    <property type="entry name" value="Tsr3-like"/>
</dbReference>
<dbReference type="OrthoDB" id="10262062at2759"/>
<feature type="region of interest" description="Disordered" evidence="6">
    <location>
        <begin position="356"/>
        <end position="377"/>
    </location>
</feature>
<keyword evidence="5" id="KW-0949">S-adenosyl-L-methionine</keyword>
<evidence type="ECO:0000313" key="10">
    <source>
        <dbReference type="Proteomes" id="UP000028828"/>
    </source>
</evidence>
<dbReference type="InterPro" id="IPR007209">
    <property type="entry name" value="RNaseL-inhib-like_metal-bd_dom"/>
</dbReference>
<keyword evidence="3" id="KW-0698">rRNA processing</keyword>
<evidence type="ECO:0000313" key="9">
    <source>
        <dbReference type="EMBL" id="KFG27609.1"/>
    </source>
</evidence>
<dbReference type="PANTHER" id="PTHR20426">
    <property type="entry name" value="RIBOSOME BIOGENESIS PROTEIN TSR3 HOMOLOG"/>
    <property type="match status" value="1"/>
</dbReference>
<feature type="compositionally biased region" description="Basic and acidic residues" evidence="6">
    <location>
        <begin position="293"/>
        <end position="312"/>
    </location>
</feature>
<comment type="caution">
    <text evidence="9">The sequence shown here is derived from an EMBL/GenBank/DDBJ whole genome shotgun (WGS) entry which is preliminary data.</text>
</comment>
<evidence type="ECO:0000256" key="6">
    <source>
        <dbReference type="SAM" id="MobiDB-lite"/>
    </source>
</evidence>
<gene>
    <name evidence="9" type="ORF">TGP89_204540</name>
</gene>
<dbReference type="Pfam" id="PF04034">
    <property type="entry name" value="Ribo_biogen_C"/>
    <property type="match status" value="1"/>
</dbReference>
<feature type="region of interest" description="Disordered" evidence="6">
    <location>
        <begin position="127"/>
        <end position="167"/>
    </location>
</feature>
<evidence type="ECO:0000256" key="4">
    <source>
        <dbReference type="ARBA" id="ARBA00022679"/>
    </source>
</evidence>
<protein>
    <submittedName>
        <fullName evidence="9">DUF367 domain-containing protein</fullName>
    </submittedName>
</protein>
<evidence type="ECO:0000256" key="2">
    <source>
        <dbReference type="ARBA" id="ARBA00022517"/>
    </source>
</evidence>
<feature type="domain" description="RNase L inhibitor RLI-like possible metal-binding" evidence="8">
    <location>
        <begin position="233"/>
        <end position="263"/>
    </location>
</feature>
<proteinExistence type="predicted"/>
<dbReference type="Pfam" id="PF04068">
    <property type="entry name" value="Fer4_RLI"/>
    <property type="match status" value="1"/>
</dbReference>
<evidence type="ECO:0000256" key="5">
    <source>
        <dbReference type="ARBA" id="ARBA00022691"/>
    </source>
</evidence>
<evidence type="ECO:0000256" key="1">
    <source>
        <dbReference type="ARBA" id="ARBA00022490"/>
    </source>
</evidence>
<evidence type="ECO:0000259" key="8">
    <source>
        <dbReference type="Pfam" id="PF04068"/>
    </source>
</evidence>
<feature type="compositionally biased region" description="Gly residues" evidence="6">
    <location>
        <begin position="281"/>
        <end position="290"/>
    </location>
</feature>
<feature type="domain" description="16S/18S rRNA aminocarboxypropyltransferase Tsr3 C-terminal" evidence="7">
    <location>
        <begin position="398"/>
        <end position="520"/>
    </location>
</feature>
<evidence type="ECO:0000259" key="7">
    <source>
        <dbReference type="Pfam" id="PF04034"/>
    </source>
</evidence>
<feature type="region of interest" description="Disordered" evidence="6">
    <location>
        <begin position="270"/>
        <end position="338"/>
    </location>
</feature>
<dbReference type="Proteomes" id="UP000028828">
    <property type="component" value="Unassembled WGS sequence"/>
</dbReference>
<keyword evidence="1" id="KW-0963">Cytoplasm</keyword>
<dbReference type="EMBL" id="AEYI02002770">
    <property type="protein sequence ID" value="KFG27609.1"/>
    <property type="molecule type" value="Genomic_DNA"/>
</dbReference>
<feature type="region of interest" description="Disordered" evidence="6">
    <location>
        <begin position="1"/>
        <end position="58"/>
    </location>
</feature>
<dbReference type="GO" id="GO:0030490">
    <property type="term" value="P:maturation of SSU-rRNA"/>
    <property type="evidence" value="ECO:0007669"/>
    <property type="project" value="TreeGrafter"/>
</dbReference>
<keyword evidence="2" id="KW-0690">Ribosome biogenesis</keyword>
<dbReference type="GO" id="GO:0106388">
    <property type="term" value="F:rRNA small subunit aminocarboxypropyltransferase activity"/>
    <property type="evidence" value="ECO:0007669"/>
    <property type="project" value="InterPro"/>
</dbReference>
<dbReference type="InterPro" id="IPR007177">
    <property type="entry name" value="Tsr3_C"/>
</dbReference>
<feature type="compositionally biased region" description="Basic and acidic residues" evidence="6">
    <location>
        <begin position="12"/>
        <end position="25"/>
    </location>
</feature>
<accession>A0A086J641</accession>
<organism evidence="9 10">
    <name type="scientific">Toxoplasma gondii p89</name>
    <dbReference type="NCBI Taxonomy" id="943119"/>
    <lineage>
        <taxon>Eukaryota</taxon>
        <taxon>Sar</taxon>
        <taxon>Alveolata</taxon>
        <taxon>Apicomplexa</taxon>
        <taxon>Conoidasida</taxon>
        <taxon>Coccidia</taxon>
        <taxon>Eucoccidiorida</taxon>
        <taxon>Eimeriorina</taxon>
        <taxon>Sarcocystidae</taxon>
        <taxon>Toxoplasma</taxon>
    </lineage>
</organism>
<dbReference type="PANTHER" id="PTHR20426:SF0">
    <property type="entry name" value="18S RRNA AMINOCARBOXYPROPYLTRANSFERASE"/>
    <property type="match status" value="1"/>
</dbReference>
<dbReference type="AlphaFoldDB" id="A0A086J641"/>
<feature type="region of interest" description="Disordered" evidence="6">
    <location>
        <begin position="525"/>
        <end position="586"/>
    </location>
</feature>
<dbReference type="VEuPathDB" id="ToxoDB:TGP89_204540"/>
<feature type="compositionally biased region" description="Polar residues" evidence="6">
    <location>
        <begin position="560"/>
        <end position="579"/>
    </location>
</feature>
<evidence type="ECO:0000256" key="3">
    <source>
        <dbReference type="ARBA" id="ARBA00022552"/>
    </source>
</evidence>